<keyword evidence="2" id="KW-0808">Transferase</keyword>
<organism evidence="2 3">
    <name type="scientific">Hyaloscypha bicolor E</name>
    <dbReference type="NCBI Taxonomy" id="1095630"/>
    <lineage>
        <taxon>Eukaryota</taxon>
        <taxon>Fungi</taxon>
        <taxon>Dikarya</taxon>
        <taxon>Ascomycota</taxon>
        <taxon>Pezizomycotina</taxon>
        <taxon>Leotiomycetes</taxon>
        <taxon>Helotiales</taxon>
        <taxon>Hyaloscyphaceae</taxon>
        <taxon>Hyaloscypha</taxon>
        <taxon>Hyaloscypha bicolor</taxon>
    </lineage>
</organism>
<feature type="domain" description="Protein kinase" evidence="1">
    <location>
        <begin position="167"/>
        <end position="492"/>
    </location>
</feature>
<keyword evidence="3" id="KW-1185">Reference proteome</keyword>
<dbReference type="PROSITE" id="PS00108">
    <property type="entry name" value="PROTEIN_KINASE_ST"/>
    <property type="match status" value="1"/>
</dbReference>
<dbReference type="SMART" id="SM00220">
    <property type="entry name" value="S_TKc"/>
    <property type="match status" value="1"/>
</dbReference>
<dbReference type="Proteomes" id="UP000235371">
    <property type="component" value="Unassembled WGS sequence"/>
</dbReference>
<dbReference type="Gene3D" id="1.10.510.10">
    <property type="entry name" value="Transferase(Phosphotransferase) domain 1"/>
    <property type="match status" value="1"/>
</dbReference>
<dbReference type="Pfam" id="PF00069">
    <property type="entry name" value="Pkinase"/>
    <property type="match status" value="1"/>
</dbReference>
<dbReference type="InParanoid" id="A0A2J6TWT3"/>
<dbReference type="InterPro" id="IPR011009">
    <property type="entry name" value="Kinase-like_dom_sf"/>
</dbReference>
<gene>
    <name evidence="2" type="ORF">K444DRAFT_606403</name>
</gene>
<dbReference type="CDD" id="cd00180">
    <property type="entry name" value="PKc"/>
    <property type="match status" value="1"/>
</dbReference>
<dbReference type="OrthoDB" id="5986190at2759"/>
<dbReference type="STRING" id="1095630.A0A2J6TWT3"/>
<evidence type="ECO:0000313" key="3">
    <source>
        <dbReference type="Proteomes" id="UP000235371"/>
    </source>
</evidence>
<dbReference type="AlphaFoldDB" id="A0A2J6TWT3"/>
<evidence type="ECO:0000313" key="2">
    <source>
        <dbReference type="EMBL" id="PMD67465.1"/>
    </source>
</evidence>
<dbReference type="InterPro" id="IPR000719">
    <property type="entry name" value="Prot_kinase_dom"/>
</dbReference>
<dbReference type="RefSeq" id="XP_024744369.1">
    <property type="nucleotide sequence ID" value="XM_024878984.1"/>
</dbReference>
<dbReference type="PANTHER" id="PTHR24359">
    <property type="entry name" value="SERINE/THREONINE-PROTEIN KINASE SBK1"/>
    <property type="match status" value="1"/>
</dbReference>
<dbReference type="GO" id="GO:0005524">
    <property type="term" value="F:ATP binding"/>
    <property type="evidence" value="ECO:0007669"/>
    <property type="project" value="InterPro"/>
</dbReference>
<proteinExistence type="predicted"/>
<protein>
    <submittedName>
        <fullName evidence="2">Kinase-like protein</fullName>
    </submittedName>
</protein>
<dbReference type="PROSITE" id="PS50011">
    <property type="entry name" value="PROTEIN_KINASE_DOM"/>
    <property type="match status" value="1"/>
</dbReference>
<dbReference type="GeneID" id="36587061"/>
<dbReference type="SUPFAM" id="SSF56112">
    <property type="entry name" value="Protein kinase-like (PK-like)"/>
    <property type="match status" value="1"/>
</dbReference>
<reference evidence="2 3" key="1">
    <citation type="submission" date="2016-04" db="EMBL/GenBank/DDBJ databases">
        <title>A degradative enzymes factory behind the ericoid mycorrhizal symbiosis.</title>
        <authorList>
            <consortium name="DOE Joint Genome Institute"/>
            <person name="Martino E."/>
            <person name="Morin E."/>
            <person name="Grelet G."/>
            <person name="Kuo A."/>
            <person name="Kohler A."/>
            <person name="Daghino S."/>
            <person name="Barry K."/>
            <person name="Choi C."/>
            <person name="Cichocki N."/>
            <person name="Clum A."/>
            <person name="Copeland A."/>
            <person name="Hainaut M."/>
            <person name="Haridas S."/>
            <person name="Labutti K."/>
            <person name="Lindquist E."/>
            <person name="Lipzen A."/>
            <person name="Khouja H.-R."/>
            <person name="Murat C."/>
            <person name="Ohm R."/>
            <person name="Olson A."/>
            <person name="Spatafora J."/>
            <person name="Veneault-Fourrey C."/>
            <person name="Henrissat B."/>
            <person name="Grigoriev I."/>
            <person name="Martin F."/>
            <person name="Perotto S."/>
        </authorList>
    </citation>
    <scope>NUCLEOTIDE SEQUENCE [LARGE SCALE GENOMIC DNA]</scope>
    <source>
        <strain evidence="2 3">E</strain>
    </source>
</reference>
<dbReference type="EMBL" id="KZ613740">
    <property type="protein sequence ID" value="PMD67465.1"/>
    <property type="molecule type" value="Genomic_DNA"/>
</dbReference>
<evidence type="ECO:0000259" key="1">
    <source>
        <dbReference type="PROSITE" id="PS50011"/>
    </source>
</evidence>
<dbReference type="InterPro" id="IPR008271">
    <property type="entry name" value="Ser/Thr_kinase_AS"/>
</dbReference>
<accession>A0A2J6TWT3</accession>
<sequence>MAGGSVPSDSYDEVSTHIYCQLSRNLLPDEEHSLRFAPRGIAEQVLHDENLGSVFRSLSLSPTDWPDDFNENVFVQKIKDKKLHNVLAIILYASCNITAAQAFISKLVIGDGSSNLPLSRDACLELFDGSHAQTRKYRDAQPIFCTVVIGDPHSLKIQDLKEWRLPYLEPTYIGDGSFGEVYAVKIAAGHLVTKTQDGQSFYDEIPVARKDYLLNPKRYGESEYNIINAILTSRFNCKNIVESFGSIEVVNDTKPRYSLFMPLAKCDLQKYMEEKGPERLKTVVEKSSILWSAVGLTEGLEFLHYKMSTTVDRKNFACYHMDLKPANILLFEDGDRMIWKLSDFGMSRVKFLNEDEQDFEQPFLKRNQSLSKTKNLRAEGTYLAPETQASTKTSGRESDVWSLGAIISTLFTYMEEGRDGLEKYTSARNEYKGSKGYDYFFLTSDSKRFEKARRHPAVAEWHAKLVKKAKKRDPNEAKIVQHLLGYIDNSVLVLNPESRRRSTDAKEFVRKMEDAYKGYKKLAEPAVADGHSSSHASEPAKHGLWNPFSRERHVAPDISQWTMSLSGPKGCSVTADATLAAYWTDKTIALCTAQMLSNAGSSGTLDNGPVFTLPGGENVTWRDVRLTEVFLVASTNKDRFQVRRRTNFSWVDAYTRVCGRS</sequence>
<keyword evidence="2" id="KW-0418">Kinase</keyword>
<name>A0A2J6TWT3_9HELO</name>
<dbReference type="PANTHER" id="PTHR24359:SF1">
    <property type="entry name" value="INHIBITOR OF NUCLEAR FACTOR KAPPA-B KINASE EPSILON SUBUNIT HOMOLOG 1-RELATED"/>
    <property type="match status" value="1"/>
</dbReference>
<dbReference type="GO" id="GO:0004674">
    <property type="term" value="F:protein serine/threonine kinase activity"/>
    <property type="evidence" value="ECO:0007669"/>
    <property type="project" value="TreeGrafter"/>
</dbReference>